<dbReference type="SMART" id="SM00353">
    <property type="entry name" value="HLH"/>
    <property type="match status" value="1"/>
</dbReference>
<dbReference type="PROSITE" id="PS50888">
    <property type="entry name" value="BHLH"/>
    <property type="match status" value="1"/>
</dbReference>
<dbReference type="GO" id="GO:0046983">
    <property type="term" value="F:protein dimerization activity"/>
    <property type="evidence" value="ECO:0007669"/>
    <property type="project" value="InterPro"/>
</dbReference>
<evidence type="ECO:0000256" key="2">
    <source>
        <dbReference type="ARBA" id="ARBA00023015"/>
    </source>
</evidence>
<dbReference type="Gene3D" id="4.10.280.10">
    <property type="entry name" value="Helix-loop-helix DNA-binding domain"/>
    <property type="match status" value="1"/>
</dbReference>
<keyword evidence="5" id="KW-0539">Nucleus</keyword>
<dbReference type="PANTHER" id="PTHR15741">
    <property type="entry name" value="BASIC HELIX-LOOP-HELIX ZIP TRANSCRIPTION FACTOR"/>
    <property type="match status" value="1"/>
</dbReference>
<keyword evidence="9" id="KW-1185">Reference proteome</keyword>
<keyword evidence="6" id="KW-0175">Coiled coil</keyword>
<dbReference type="FunFam" id="4.10.280.10:FF:000136">
    <property type="entry name" value="CBN-MXL-2 protein"/>
    <property type="match status" value="1"/>
</dbReference>
<dbReference type="WBParaSite" id="PSAMB.scaffold1327size32911.g12456.t1">
    <property type="protein sequence ID" value="PSAMB.scaffold1327size32911.g12456.t1"/>
    <property type="gene ID" value="PSAMB.scaffold1327size32911.g12456"/>
</dbReference>
<dbReference type="PANTHER" id="PTHR15741:SF25">
    <property type="entry name" value="MAX-LIKE PROTEIN X"/>
    <property type="match status" value="1"/>
</dbReference>
<organism evidence="9 10">
    <name type="scientific">Plectus sambesii</name>
    <dbReference type="NCBI Taxonomy" id="2011161"/>
    <lineage>
        <taxon>Eukaryota</taxon>
        <taxon>Metazoa</taxon>
        <taxon>Ecdysozoa</taxon>
        <taxon>Nematoda</taxon>
        <taxon>Chromadorea</taxon>
        <taxon>Plectida</taxon>
        <taxon>Plectina</taxon>
        <taxon>Plectoidea</taxon>
        <taxon>Plectidae</taxon>
        <taxon>Plectus</taxon>
    </lineage>
</organism>
<dbReference type="InterPro" id="IPR052207">
    <property type="entry name" value="Max-like/E-box_TFs"/>
</dbReference>
<accession>A0A914UWY8</accession>
<feature type="compositionally biased region" description="Basic and acidic residues" evidence="7">
    <location>
        <begin position="22"/>
        <end position="37"/>
    </location>
</feature>
<evidence type="ECO:0000313" key="10">
    <source>
        <dbReference type="WBParaSite" id="PSAMB.scaffold1327size32911.g12456.t1"/>
    </source>
</evidence>
<dbReference type="InterPro" id="IPR011598">
    <property type="entry name" value="bHLH_dom"/>
</dbReference>
<evidence type="ECO:0000256" key="7">
    <source>
        <dbReference type="SAM" id="MobiDB-lite"/>
    </source>
</evidence>
<dbReference type="GO" id="GO:0000981">
    <property type="term" value="F:DNA-binding transcription factor activity, RNA polymerase II-specific"/>
    <property type="evidence" value="ECO:0007669"/>
    <property type="project" value="TreeGrafter"/>
</dbReference>
<evidence type="ECO:0000259" key="8">
    <source>
        <dbReference type="PROSITE" id="PS50888"/>
    </source>
</evidence>
<feature type="region of interest" description="Disordered" evidence="7">
    <location>
        <begin position="1"/>
        <end position="37"/>
    </location>
</feature>
<name>A0A914UWY8_9BILA</name>
<comment type="subcellular location">
    <subcellularLocation>
        <location evidence="1">Nucleus</location>
    </subcellularLocation>
</comment>
<evidence type="ECO:0000256" key="5">
    <source>
        <dbReference type="ARBA" id="ARBA00023242"/>
    </source>
</evidence>
<sequence>MAPTGKRAAKSKPDMAEGSASAEKKHSPDSTDRKKLTHLRCERQRREAINNGYQELKELLPSSLSAMGCKTTNASILFRACEFVHQLENDKQKNAEELTRLKAQLSALEIIAMQYEQLSSDQTDASMTSGSGSSAANNGPASVQWRMFRQLMDTWFESFSQRVQTDDYNSIARTLLAWQETGVDFEGASNLMSSAAFKQPRC</sequence>
<evidence type="ECO:0000256" key="4">
    <source>
        <dbReference type="ARBA" id="ARBA00023163"/>
    </source>
</evidence>
<dbReference type="Proteomes" id="UP000887566">
    <property type="component" value="Unplaced"/>
</dbReference>
<evidence type="ECO:0000313" key="9">
    <source>
        <dbReference type="Proteomes" id="UP000887566"/>
    </source>
</evidence>
<dbReference type="GO" id="GO:0005634">
    <property type="term" value="C:nucleus"/>
    <property type="evidence" value="ECO:0007669"/>
    <property type="project" value="UniProtKB-SubCell"/>
</dbReference>
<evidence type="ECO:0000256" key="6">
    <source>
        <dbReference type="SAM" id="Coils"/>
    </source>
</evidence>
<dbReference type="AlphaFoldDB" id="A0A914UWY8"/>
<keyword evidence="3" id="KW-0238">DNA-binding</keyword>
<dbReference type="GO" id="GO:0000978">
    <property type="term" value="F:RNA polymerase II cis-regulatory region sequence-specific DNA binding"/>
    <property type="evidence" value="ECO:0007669"/>
    <property type="project" value="TreeGrafter"/>
</dbReference>
<dbReference type="SUPFAM" id="SSF47459">
    <property type="entry name" value="HLH, helix-loop-helix DNA-binding domain"/>
    <property type="match status" value="1"/>
</dbReference>
<reference evidence="10" key="1">
    <citation type="submission" date="2022-11" db="UniProtKB">
        <authorList>
            <consortium name="WormBaseParasite"/>
        </authorList>
    </citation>
    <scope>IDENTIFICATION</scope>
</reference>
<dbReference type="Pfam" id="PF00010">
    <property type="entry name" value="HLH"/>
    <property type="match status" value="1"/>
</dbReference>
<feature type="coiled-coil region" evidence="6">
    <location>
        <begin position="84"/>
        <end position="118"/>
    </location>
</feature>
<keyword evidence="4" id="KW-0804">Transcription</keyword>
<evidence type="ECO:0000256" key="3">
    <source>
        <dbReference type="ARBA" id="ARBA00023125"/>
    </source>
</evidence>
<keyword evidence="2" id="KW-0805">Transcription regulation</keyword>
<proteinExistence type="predicted"/>
<evidence type="ECO:0000256" key="1">
    <source>
        <dbReference type="ARBA" id="ARBA00004123"/>
    </source>
</evidence>
<protein>
    <submittedName>
        <fullName evidence="10">BHLH domain-containing protein</fullName>
    </submittedName>
</protein>
<dbReference type="InterPro" id="IPR036638">
    <property type="entry name" value="HLH_DNA-bd_sf"/>
</dbReference>
<feature type="domain" description="BHLH" evidence="8">
    <location>
        <begin position="33"/>
        <end position="87"/>
    </location>
</feature>